<evidence type="ECO:0000313" key="1">
    <source>
        <dbReference type="EMBL" id="KAF5403260.1"/>
    </source>
</evidence>
<accession>A0A8J4SRF8</accession>
<dbReference type="OrthoDB" id="6306511at2759"/>
<dbReference type="Proteomes" id="UP000748531">
    <property type="component" value="Unassembled WGS sequence"/>
</dbReference>
<sequence length="207" mass="23612">MIGYQIHTHPVISLPEDNDDDLGADFSEFDEKLFSELQSDFEINWIPKLTALDPQHPLAVQLNTDNLGSGIQIVSNDVTFDVFYDGTAPYDHPMFLTEIVVSVNHIGRASTYSGNKSYVESIKGELTASDWFFPIFWSSTIMDEVIVSFYLFVGYRISTEIVMDINMNVEDSTDEFEDYDEELFFKLQSDVSNRFANTRCALAHKTK</sequence>
<dbReference type="EMBL" id="LUCH01001329">
    <property type="protein sequence ID" value="KAF5403260.1"/>
    <property type="molecule type" value="Genomic_DNA"/>
</dbReference>
<keyword evidence="2" id="KW-1185">Reference proteome</keyword>
<gene>
    <name evidence="1" type="ORF">PHET_03496</name>
</gene>
<dbReference type="AlphaFoldDB" id="A0A8J4SRF8"/>
<reference evidence="1" key="1">
    <citation type="submission" date="2019-05" db="EMBL/GenBank/DDBJ databases">
        <title>Annotation for the trematode Paragonimus heterotremus.</title>
        <authorList>
            <person name="Choi Y.-J."/>
        </authorList>
    </citation>
    <scope>NUCLEOTIDE SEQUENCE</scope>
    <source>
        <strain evidence="1">LC</strain>
    </source>
</reference>
<evidence type="ECO:0000313" key="2">
    <source>
        <dbReference type="Proteomes" id="UP000748531"/>
    </source>
</evidence>
<proteinExistence type="predicted"/>
<protein>
    <submittedName>
        <fullName evidence="1">Uncharacterized protein</fullName>
    </submittedName>
</protein>
<comment type="caution">
    <text evidence="1">The sequence shown here is derived from an EMBL/GenBank/DDBJ whole genome shotgun (WGS) entry which is preliminary data.</text>
</comment>
<organism evidence="1 2">
    <name type="scientific">Paragonimus heterotremus</name>
    <dbReference type="NCBI Taxonomy" id="100268"/>
    <lineage>
        <taxon>Eukaryota</taxon>
        <taxon>Metazoa</taxon>
        <taxon>Spiralia</taxon>
        <taxon>Lophotrochozoa</taxon>
        <taxon>Platyhelminthes</taxon>
        <taxon>Trematoda</taxon>
        <taxon>Digenea</taxon>
        <taxon>Plagiorchiida</taxon>
        <taxon>Troglotremata</taxon>
        <taxon>Troglotrematidae</taxon>
        <taxon>Paragonimus</taxon>
    </lineage>
</organism>
<name>A0A8J4SRF8_9TREM</name>